<dbReference type="InterPro" id="IPR002191">
    <property type="entry name" value="Bac_export_3"/>
</dbReference>
<evidence type="ECO:0000256" key="6">
    <source>
        <dbReference type="ARBA" id="ARBA00023026"/>
    </source>
</evidence>
<keyword evidence="6" id="KW-0843">Virulence</keyword>
<keyword evidence="4 8" id="KW-0812">Transmembrane</keyword>
<keyword evidence="10" id="KW-1185">Reference proteome</keyword>
<gene>
    <name evidence="9" type="primary">sctS</name>
    <name evidence="9" type="ORF">OVY01_07385</name>
</gene>
<accession>A0ABT3ZKJ3</accession>
<protein>
    <submittedName>
        <fullName evidence="9">Type III secretion system export apparatus subunit SctS</fullName>
    </submittedName>
</protein>
<keyword evidence="3" id="KW-1003">Cell membrane</keyword>
<name>A0ABT3ZKJ3_9BURK</name>
<evidence type="ECO:0000256" key="2">
    <source>
        <dbReference type="ARBA" id="ARBA00006156"/>
    </source>
</evidence>
<evidence type="ECO:0000313" key="10">
    <source>
        <dbReference type="Proteomes" id="UP001082899"/>
    </source>
</evidence>
<comment type="subcellular location">
    <subcellularLocation>
        <location evidence="1">Cell membrane</location>
        <topology evidence="1">Multi-pass membrane protein</topology>
    </subcellularLocation>
</comment>
<dbReference type="PANTHER" id="PTHR34040">
    <property type="entry name" value="FLAGELLAR BIOSYNTHETIC PROTEIN FLIQ"/>
    <property type="match status" value="1"/>
</dbReference>
<evidence type="ECO:0000256" key="4">
    <source>
        <dbReference type="ARBA" id="ARBA00022692"/>
    </source>
</evidence>
<dbReference type="RefSeq" id="WP_267846764.1">
    <property type="nucleotide sequence ID" value="NZ_JAPMXC010000001.1"/>
</dbReference>
<dbReference type="PRINTS" id="PR00952">
    <property type="entry name" value="TYPE3IMQPROT"/>
</dbReference>
<comment type="caution">
    <text evidence="9">The sequence shown here is derived from an EMBL/GenBank/DDBJ whole genome shotgun (WGS) entry which is preliminary data.</text>
</comment>
<evidence type="ECO:0000256" key="5">
    <source>
        <dbReference type="ARBA" id="ARBA00022989"/>
    </source>
</evidence>
<dbReference type="PANTHER" id="PTHR34040:SF7">
    <property type="entry name" value="SURFACE PRESENTATION OF ANTIGENS PROTEIN SPAQ"/>
    <property type="match status" value="1"/>
</dbReference>
<evidence type="ECO:0000313" key="9">
    <source>
        <dbReference type="EMBL" id="MCY0387058.1"/>
    </source>
</evidence>
<comment type="similarity">
    <text evidence="2">Belongs to the FliQ/MopD/SpaQ family.</text>
</comment>
<keyword evidence="5 8" id="KW-1133">Transmembrane helix</keyword>
<dbReference type="Proteomes" id="UP001082899">
    <property type="component" value="Unassembled WGS sequence"/>
</dbReference>
<dbReference type="NCBIfam" id="TIGR01403">
    <property type="entry name" value="fliQ_rel_III"/>
    <property type="match status" value="1"/>
</dbReference>
<dbReference type="Pfam" id="PF01313">
    <property type="entry name" value="Bac_export_3"/>
    <property type="match status" value="1"/>
</dbReference>
<evidence type="ECO:0000256" key="3">
    <source>
        <dbReference type="ARBA" id="ARBA00022475"/>
    </source>
</evidence>
<evidence type="ECO:0000256" key="1">
    <source>
        <dbReference type="ARBA" id="ARBA00004651"/>
    </source>
</evidence>
<reference evidence="9" key="1">
    <citation type="submission" date="2022-11" db="EMBL/GenBank/DDBJ databases">
        <title>Robbsia betulipollinis sp. nov., isolated from pollen of birch (Betula pendula).</title>
        <authorList>
            <person name="Shi H."/>
            <person name="Ambika Manirajan B."/>
            <person name="Ratering S."/>
            <person name="Geissler-Plaum R."/>
            <person name="Schnell S."/>
        </authorList>
    </citation>
    <scope>NUCLEOTIDE SEQUENCE</scope>
    <source>
        <strain evidence="9">Bb-Pol-6</strain>
    </source>
</reference>
<organism evidence="9 10">
    <name type="scientific">Robbsia betulipollinis</name>
    <dbReference type="NCBI Taxonomy" id="2981849"/>
    <lineage>
        <taxon>Bacteria</taxon>
        <taxon>Pseudomonadati</taxon>
        <taxon>Pseudomonadota</taxon>
        <taxon>Betaproteobacteria</taxon>
        <taxon>Burkholderiales</taxon>
        <taxon>Burkholderiaceae</taxon>
        <taxon>Robbsia</taxon>
    </lineage>
</organism>
<keyword evidence="7 8" id="KW-0472">Membrane</keyword>
<dbReference type="InterPro" id="IPR006306">
    <property type="entry name" value="T3SS_HrpO"/>
</dbReference>
<proteinExistence type="inferred from homology"/>
<dbReference type="EMBL" id="JAPMXC010000001">
    <property type="protein sequence ID" value="MCY0387058.1"/>
    <property type="molecule type" value="Genomic_DNA"/>
</dbReference>
<evidence type="ECO:0000256" key="8">
    <source>
        <dbReference type="SAM" id="Phobius"/>
    </source>
</evidence>
<evidence type="ECO:0000256" key="7">
    <source>
        <dbReference type="ARBA" id="ARBA00023136"/>
    </source>
</evidence>
<feature type="transmembrane region" description="Helical" evidence="8">
    <location>
        <begin position="52"/>
        <end position="74"/>
    </location>
</feature>
<sequence length="86" mass="8945">MDYENIVRLTTSALTICLLVSLPAVATAALSGLLISFLQAITSLQDASISQVAKLIIVTAVILACAPWGASAVLEFAHSVMQAVFP</sequence>